<protein>
    <submittedName>
        <fullName evidence="2">Uncharacterized protein</fullName>
    </submittedName>
</protein>
<evidence type="ECO:0000313" key="3">
    <source>
        <dbReference type="Proteomes" id="UP000595610"/>
    </source>
</evidence>
<feature type="signal peptide" evidence="1">
    <location>
        <begin position="1"/>
        <end position="21"/>
    </location>
</feature>
<reference evidence="2 3" key="1">
    <citation type="submission" date="2020-12" db="EMBL/GenBank/DDBJ databases">
        <title>FDA dAtabase for Regulatory Grade micrObial Sequences (FDA-ARGOS): Supporting development and validation of Infectious Disease Dx tests.</title>
        <authorList>
            <person name="Nelson B."/>
            <person name="Plummer A."/>
            <person name="Tallon L."/>
            <person name="Sadzewicz L."/>
            <person name="Zhao X."/>
            <person name="Boylan J."/>
            <person name="Ott S."/>
            <person name="Bowen H."/>
            <person name="Vavikolanu K."/>
            <person name="Mehta A."/>
            <person name="Aluvathingal J."/>
            <person name="Nadendla S."/>
            <person name="Myers T."/>
            <person name="Yan Y."/>
            <person name="Sichtig H."/>
        </authorList>
    </citation>
    <scope>NUCLEOTIDE SEQUENCE [LARGE SCALE GENOMIC DNA]</scope>
    <source>
        <strain evidence="2 3">FDAARGOS_1049</strain>
    </source>
</reference>
<dbReference type="KEGG" id="pgis:I6I06_08405"/>
<organism evidence="2 3">
    <name type="scientific">Paraburkholderia ginsengisoli</name>
    <dbReference type="NCBI Taxonomy" id="311231"/>
    <lineage>
        <taxon>Bacteria</taxon>
        <taxon>Pseudomonadati</taxon>
        <taxon>Pseudomonadota</taxon>
        <taxon>Betaproteobacteria</taxon>
        <taxon>Burkholderiales</taxon>
        <taxon>Burkholderiaceae</taxon>
        <taxon>Paraburkholderia</taxon>
    </lineage>
</organism>
<sequence>MQCKAHVFAISLLAASLPAFANTASDNIAWSARPVAAVTEQPECTAYSGRQVTQPGDANADPLMKLLKFAGTVAALGAMSMATKAGTTTAPNPCRRF</sequence>
<gene>
    <name evidence="2" type="ORF">I6I06_08405</name>
</gene>
<keyword evidence="1" id="KW-0732">Signal</keyword>
<name>A0A7T4MZ96_9BURK</name>
<dbReference type="AlphaFoldDB" id="A0A7T4MZ96"/>
<evidence type="ECO:0000313" key="2">
    <source>
        <dbReference type="EMBL" id="QQC62369.1"/>
    </source>
</evidence>
<proteinExistence type="predicted"/>
<feature type="chain" id="PRO_5032681969" evidence="1">
    <location>
        <begin position="22"/>
        <end position="97"/>
    </location>
</feature>
<evidence type="ECO:0000256" key="1">
    <source>
        <dbReference type="SAM" id="SignalP"/>
    </source>
</evidence>
<dbReference type="Proteomes" id="UP000595610">
    <property type="component" value="Chromosome 1"/>
</dbReference>
<accession>A0A7T4MZ96</accession>
<dbReference type="EMBL" id="CP066075">
    <property type="protein sequence ID" value="QQC62369.1"/>
    <property type="molecule type" value="Genomic_DNA"/>
</dbReference>
<keyword evidence="3" id="KW-1185">Reference proteome</keyword>
<dbReference type="RefSeq" id="WP_042327815.1">
    <property type="nucleotide sequence ID" value="NZ_CP066075.1"/>
</dbReference>